<evidence type="ECO:0000256" key="1">
    <source>
        <dbReference type="ARBA" id="ARBA00004123"/>
    </source>
</evidence>
<evidence type="ECO:0000256" key="3">
    <source>
        <dbReference type="ARBA" id="ARBA00023015"/>
    </source>
</evidence>
<name>A0A067L160_JATCU</name>
<dbReference type="InterPro" id="IPR044676">
    <property type="entry name" value="EOBI/EOBII-like_plant"/>
</dbReference>
<dbReference type="Pfam" id="PF00249">
    <property type="entry name" value="Myb_DNA-binding"/>
    <property type="match status" value="1"/>
</dbReference>
<evidence type="ECO:0000313" key="10">
    <source>
        <dbReference type="EMBL" id="KDP40983.1"/>
    </source>
</evidence>
<dbReference type="OrthoDB" id="2143914at2759"/>
<evidence type="ECO:0000256" key="7">
    <source>
        <dbReference type="SAM" id="MobiDB-lite"/>
    </source>
</evidence>
<keyword evidence="6" id="KW-0539">Nucleus</keyword>
<feature type="region of interest" description="Disordered" evidence="7">
    <location>
        <begin position="291"/>
        <end position="312"/>
    </location>
</feature>
<sequence length="312" mass="34529">MGFWVLDSDESMPNSGSTSSSSSQSGDDAADDTFENESIPNSGSTSSSSSQSGDDAADDTFESTSQPSCDHSCSSVANFKKTDDMSWGLEPGALVNPDHEDRRMIPDKDYQNEEDIDIRKGPWTVEEDFKLINYISTHGEGRWNAAARSAGLKRTGKSCRLRWLNYLRPDVRRGNKTLEEQLLILEYHAWWRQKHFPGRTDNEIKNCWRRSVQKQAKQLKCDVNSKQFKDTKRYLLIPRLIDRMQVASVSYTCQAPVTSGSSMGQAWFTSGSSAGQDQVTSGSSMGQSWFVSGSSTGQTWSTAGSSTGQNSS</sequence>
<dbReference type="InterPro" id="IPR017930">
    <property type="entry name" value="Myb_dom"/>
</dbReference>
<feature type="region of interest" description="Disordered" evidence="7">
    <location>
        <begin position="1"/>
        <end position="73"/>
    </location>
</feature>
<protein>
    <recommendedName>
        <fullName evidence="12">MYB family protein</fullName>
    </recommendedName>
</protein>
<gene>
    <name evidence="10" type="ORF">JCGZ_24982</name>
</gene>
<dbReference type="PANTHER" id="PTHR45675">
    <property type="entry name" value="MYB TRANSCRIPTION FACTOR-RELATED-RELATED"/>
    <property type="match status" value="1"/>
</dbReference>
<dbReference type="InterPro" id="IPR001005">
    <property type="entry name" value="SANT/Myb"/>
</dbReference>
<dbReference type="GO" id="GO:0003700">
    <property type="term" value="F:DNA-binding transcription factor activity"/>
    <property type="evidence" value="ECO:0007669"/>
    <property type="project" value="InterPro"/>
</dbReference>
<keyword evidence="5" id="KW-0804">Transcription</keyword>
<feature type="domain" description="HTH myb-type" evidence="9">
    <location>
        <begin position="115"/>
        <end position="171"/>
    </location>
</feature>
<keyword evidence="11" id="KW-1185">Reference proteome</keyword>
<keyword evidence="4" id="KW-0238">DNA-binding</keyword>
<accession>A0A067L160</accession>
<dbReference type="FunFam" id="1.10.10.60:FF:000011">
    <property type="entry name" value="Myb transcription factor"/>
    <property type="match status" value="1"/>
</dbReference>
<evidence type="ECO:0000256" key="6">
    <source>
        <dbReference type="ARBA" id="ARBA00023242"/>
    </source>
</evidence>
<dbReference type="PROSITE" id="PS50090">
    <property type="entry name" value="MYB_LIKE"/>
    <property type="match status" value="1"/>
</dbReference>
<feature type="compositionally biased region" description="Low complexity" evidence="7">
    <location>
        <begin position="15"/>
        <end position="27"/>
    </location>
</feature>
<proteinExistence type="predicted"/>
<dbReference type="CDD" id="cd00167">
    <property type="entry name" value="SANT"/>
    <property type="match status" value="1"/>
</dbReference>
<evidence type="ECO:0000259" key="9">
    <source>
        <dbReference type="PROSITE" id="PS51294"/>
    </source>
</evidence>
<dbReference type="Gene3D" id="1.10.10.60">
    <property type="entry name" value="Homeodomain-like"/>
    <property type="match status" value="2"/>
</dbReference>
<keyword evidence="3" id="KW-0805">Transcription regulation</keyword>
<dbReference type="GO" id="GO:0005634">
    <property type="term" value="C:nucleus"/>
    <property type="evidence" value="ECO:0007669"/>
    <property type="project" value="UniProtKB-SubCell"/>
</dbReference>
<comment type="subcellular location">
    <subcellularLocation>
        <location evidence="1">Nucleus</location>
    </subcellularLocation>
</comment>
<dbReference type="SMART" id="SM00717">
    <property type="entry name" value="SANT"/>
    <property type="match status" value="2"/>
</dbReference>
<feature type="domain" description="Myb-like" evidence="8">
    <location>
        <begin position="115"/>
        <end position="167"/>
    </location>
</feature>
<dbReference type="PANTHER" id="PTHR45675:SF1">
    <property type="entry name" value="MYB TRANSCRIPTION FACTOR-RELATED"/>
    <property type="match status" value="1"/>
</dbReference>
<dbReference type="SUPFAM" id="SSF46689">
    <property type="entry name" value="Homeodomain-like"/>
    <property type="match status" value="1"/>
</dbReference>
<keyword evidence="2" id="KW-0677">Repeat</keyword>
<evidence type="ECO:0000256" key="2">
    <source>
        <dbReference type="ARBA" id="ARBA00022737"/>
    </source>
</evidence>
<dbReference type="PROSITE" id="PS51294">
    <property type="entry name" value="HTH_MYB"/>
    <property type="match status" value="1"/>
</dbReference>
<dbReference type="GO" id="GO:0043565">
    <property type="term" value="F:sequence-specific DNA binding"/>
    <property type="evidence" value="ECO:0007669"/>
    <property type="project" value="InterPro"/>
</dbReference>
<dbReference type="InterPro" id="IPR009057">
    <property type="entry name" value="Homeodomain-like_sf"/>
</dbReference>
<evidence type="ECO:0000313" key="11">
    <source>
        <dbReference type="Proteomes" id="UP000027138"/>
    </source>
</evidence>
<dbReference type="Proteomes" id="UP000027138">
    <property type="component" value="Unassembled WGS sequence"/>
</dbReference>
<evidence type="ECO:0000256" key="5">
    <source>
        <dbReference type="ARBA" id="ARBA00023163"/>
    </source>
</evidence>
<feature type="compositionally biased region" description="Polar residues" evidence="7">
    <location>
        <begin position="62"/>
        <end position="73"/>
    </location>
</feature>
<feature type="compositionally biased region" description="Low complexity" evidence="7">
    <location>
        <begin position="42"/>
        <end position="54"/>
    </location>
</feature>
<evidence type="ECO:0000259" key="8">
    <source>
        <dbReference type="PROSITE" id="PS50090"/>
    </source>
</evidence>
<organism evidence="10 11">
    <name type="scientific">Jatropha curcas</name>
    <name type="common">Barbados nut</name>
    <dbReference type="NCBI Taxonomy" id="180498"/>
    <lineage>
        <taxon>Eukaryota</taxon>
        <taxon>Viridiplantae</taxon>
        <taxon>Streptophyta</taxon>
        <taxon>Embryophyta</taxon>
        <taxon>Tracheophyta</taxon>
        <taxon>Spermatophyta</taxon>
        <taxon>Magnoliopsida</taxon>
        <taxon>eudicotyledons</taxon>
        <taxon>Gunneridae</taxon>
        <taxon>Pentapetalae</taxon>
        <taxon>rosids</taxon>
        <taxon>fabids</taxon>
        <taxon>Malpighiales</taxon>
        <taxon>Euphorbiaceae</taxon>
        <taxon>Crotonoideae</taxon>
        <taxon>Jatropheae</taxon>
        <taxon>Jatropha</taxon>
    </lineage>
</organism>
<evidence type="ECO:0008006" key="12">
    <source>
        <dbReference type="Google" id="ProtNLM"/>
    </source>
</evidence>
<reference evidence="10 11" key="1">
    <citation type="journal article" date="2014" name="PLoS ONE">
        <title>Global Analysis of Gene Expression Profiles in Physic Nut (Jatropha curcas L.) Seedlings Exposed to Salt Stress.</title>
        <authorList>
            <person name="Zhang L."/>
            <person name="Zhang C."/>
            <person name="Wu P."/>
            <person name="Chen Y."/>
            <person name="Li M."/>
            <person name="Jiang H."/>
            <person name="Wu G."/>
        </authorList>
    </citation>
    <scope>NUCLEOTIDE SEQUENCE [LARGE SCALE GENOMIC DNA]</scope>
    <source>
        <strain evidence="11">cv. GZQX0401</strain>
        <tissue evidence="10">Young leaves</tissue>
    </source>
</reference>
<dbReference type="AlphaFoldDB" id="A0A067L160"/>
<evidence type="ECO:0000256" key="4">
    <source>
        <dbReference type="ARBA" id="ARBA00023125"/>
    </source>
</evidence>
<dbReference type="EMBL" id="KK914327">
    <property type="protein sequence ID" value="KDP40983.1"/>
    <property type="molecule type" value="Genomic_DNA"/>
</dbReference>